<keyword evidence="4 6" id="KW-0175">Coiled coil</keyword>
<comment type="function">
    <text evidence="1">Involved in DNA recombination.</text>
</comment>
<evidence type="ECO:0000313" key="7">
    <source>
        <dbReference type="EMBL" id="SOD98863.1"/>
    </source>
</evidence>
<keyword evidence="5" id="KW-0233">DNA recombination</keyword>
<evidence type="ECO:0000313" key="8">
    <source>
        <dbReference type="Proteomes" id="UP000219621"/>
    </source>
</evidence>
<accession>A0A286GTJ1</accession>
<evidence type="ECO:0000256" key="4">
    <source>
        <dbReference type="ARBA" id="ARBA00023054"/>
    </source>
</evidence>
<dbReference type="RefSeq" id="WP_097280514.1">
    <property type="nucleotide sequence ID" value="NZ_OCNJ01000008.1"/>
</dbReference>
<dbReference type="PANTHER" id="PTHR30563:SF0">
    <property type="entry name" value="DNA RECOMBINATION PROTEIN RMUC"/>
    <property type="match status" value="1"/>
</dbReference>
<dbReference type="EMBL" id="OCNJ01000008">
    <property type="protein sequence ID" value="SOD98863.1"/>
    <property type="molecule type" value="Genomic_DNA"/>
</dbReference>
<comment type="similarity">
    <text evidence="2">Belongs to the RmuC family.</text>
</comment>
<evidence type="ECO:0000256" key="3">
    <source>
        <dbReference type="ARBA" id="ARBA00021840"/>
    </source>
</evidence>
<evidence type="ECO:0000256" key="5">
    <source>
        <dbReference type="ARBA" id="ARBA00023172"/>
    </source>
</evidence>
<dbReference type="InterPro" id="IPR003798">
    <property type="entry name" value="DNA_recombination_RmuC"/>
</dbReference>
<gene>
    <name evidence="7" type="ORF">SAMN05421508_108113</name>
</gene>
<feature type="coiled-coil region" evidence="6">
    <location>
        <begin position="53"/>
        <end position="112"/>
    </location>
</feature>
<organism evidence="7 8">
    <name type="scientific">Caenispirillum bisanense</name>
    <dbReference type="NCBI Taxonomy" id="414052"/>
    <lineage>
        <taxon>Bacteria</taxon>
        <taxon>Pseudomonadati</taxon>
        <taxon>Pseudomonadota</taxon>
        <taxon>Alphaproteobacteria</taxon>
        <taxon>Rhodospirillales</taxon>
        <taxon>Novispirillaceae</taxon>
        <taxon>Caenispirillum</taxon>
    </lineage>
</organism>
<evidence type="ECO:0000256" key="1">
    <source>
        <dbReference type="ARBA" id="ARBA00003416"/>
    </source>
</evidence>
<reference evidence="7 8" key="1">
    <citation type="submission" date="2017-09" db="EMBL/GenBank/DDBJ databases">
        <authorList>
            <person name="Ehlers B."/>
            <person name="Leendertz F.H."/>
        </authorList>
    </citation>
    <scope>NUCLEOTIDE SEQUENCE [LARGE SCALE GENOMIC DNA]</scope>
    <source>
        <strain evidence="7 8">USBA 140</strain>
    </source>
</reference>
<protein>
    <recommendedName>
        <fullName evidence="3">DNA recombination protein RmuC homolog</fullName>
    </recommendedName>
</protein>
<dbReference type="PANTHER" id="PTHR30563">
    <property type="entry name" value="DNA RECOMBINATION PROTEIN RMUC"/>
    <property type="match status" value="1"/>
</dbReference>
<dbReference type="AlphaFoldDB" id="A0A286GTJ1"/>
<keyword evidence="8" id="KW-1185">Reference proteome</keyword>
<proteinExistence type="inferred from homology"/>
<dbReference type="GO" id="GO:0006310">
    <property type="term" value="P:DNA recombination"/>
    <property type="evidence" value="ECO:0007669"/>
    <property type="project" value="UniProtKB-KW"/>
</dbReference>
<dbReference type="OrthoDB" id="370725at2"/>
<dbReference type="Proteomes" id="UP000219621">
    <property type="component" value="Unassembled WGS sequence"/>
</dbReference>
<evidence type="ECO:0000256" key="2">
    <source>
        <dbReference type="ARBA" id="ARBA00009840"/>
    </source>
</evidence>
<name>A0A286GTJ1_9PROT</name>
<evidence type="ECO:0000256" key="6">
    <source>
        <dbReference type="SAM" id="Coils"/>
    </source>
</evidence>
<dbReference type="Pfam" id="PF02646">
    <property type="entry name" value="RmuC"/>
    <property type="match status" value="1"/>
</dbReference>
<sequence>MDASSWLVPALLVAVGVLTLLLLLRRGSGVGGAAAGDLGGRLAQLADAQARLADQLGGRLQAQERALAEVLQRSGDRTAATLTEVRERLAVIDRAQATITELSAQVVGLQEVLGNKQARGAFGEVQLHDLMTACLPPSAYGFQVTLGNGRRADCLIRLPAPPGPIVVDAKFPLESWHALREAHAAADEPARVAATRAFAAAVGKHIKDIAERYLVPGETADSALMFLPSEAIYAELHARFPQVVEASWRAKVWIVSPTTLMATLNTVRAVLKDARMQEQAALIQAEVRALMDDLGRLDDRVGKLARHFDQAVEDVRQIRTSTDRVARRGDRIQRLEFGEEPEAAE</sequence>